<evidence type="ECO:0000259" key="5">
    <source>
        <dbReference type="Pfam" id="PF04542"/>
    </source>
</evidence>
<evidence type="ECO:0000313" key="8">
    <source>
        <dbReference type="Proteomes" id="UP001595904"/>
    </source>
</evidence>
<dbReference type="InterPro" id="IPR039425">
    <property type="entry name" value="RNA_pol_sigma-70-like"/>
</dbReference>
<dbReference type="Gene3D" id="1.10.10.10">
    <property type="entry name" value="Winged helix-like DNA-binding domain superfamily/Winged helix DNA-binding domain"/>
    <property type="match status" value="1"/>
</dbReference>
<keyword evidence="2" id="KW-0805">Transcription regulation</keyword>
<evidence type="ECO:0000256" key="4">
    <source>
        <dbReference type="ARBA" id="ARBA00023163"/>
    </source>
</evidence>
<dbReference type="CDD" id="cd06171">
    <property type="entry name" value="Sigma70_r4"/>
    <property type="match status" value="1"/>
</dbReference>
<dbReference type="InterPro" id="IPR014284">
    <property type="entry name" value="RNA_pol_sigma-70_dom"/>
</dbReference>
<evidence type="ECO:0000256" key="2">
    <source>
        <dbReference type="ARBA" id="ARBA00023015"/>
    </source>
</evidence>
<dbReference type="Gene3D" id="1.10.1740.10">
    <property type="match status" value="1"/>
</dbReference>
<proteinExistence type="inferred from homology"/>
<dbReference type="SUPFAM" id="SSF88659">
    <property type="entry name" value="Sigma3 and sigma4 domains of RNA polymerase sigma factors"/>
    <property type="match status" value="1"/>
</dbReference>
<keyword evidence="8" id="KW-1185">Reference proteome</keyword>
<dbReference type="InterPro" id="IPR036388">
    <property type="entry name" value="WH-like_DNA-bd_sf"/>
</dbReference>
<accession>A0ABV8SU61</accession>
<dbReference type="SUPFAM" id="SSF88946">
    <property type="entry name" value="Sigma2 domain of RNA polymerase sigma factors"/>
    <property type="match status" value="1"/>
</dbReference>
<dbReference type="PANTHER" id="PTHR43133:SF63">
    <property type="entry name" value="RNA POLYMERASE SIGMA FACTOR FECI-RELATED"/>
    <property type="match status" value="1"/>
</dbReference>
<dbReference type="PANTHER" id="PTHR43133">
    <property type="entry name" value="RNA POLYMERASE ECF-TYPE SIGMA FACTO"/>
    <property type="match status" value="1"/>
</dbReference>
<evidence type="ECO:0000259" key="6">
    <source>
        <dbReference type="Pfam" id="PF08281"/>
    </source>
</evidence>
<comment type="similarity">
    <text evidence="1">Belongs to the sigma-70 factor family. ECF subfamily.</text>
</comment>
<dbReference type="RefSeq" id="WP_380599249.1">
    <property type="nucleotide sequence ID" value="NZ_JBHSDU010000003.1"/>
</dbReference>
<sequence length="180" mass="20047">MGQAAVADQLQACWQELAVYLRRRVGDPALAADLAQEAFLRLAALPENAIIANPRGYLFTVAQRLVADHWRSSATRYERTANEETLHSAVDPTPRPDETLIQREAVSILSATIEALPPRTREVFRLHKFENLSYIEIGQRLGIARNTVMVHITLALGRCRDALCDYRSGATNASRGPVRL</sequence>
<evidence type="ECO:0000313" key="7">
    <source>
        <dbReference type="EMBL" id="MFC4311158.1"/>
    </source>
</evidence>
<dbReference type="NCBIfam" id="TIGR02937">
    <property type="entry name" value="sigma70-ECF"/>
    <property type="match status" value="1"/>
</dbReference>
<organism evidence="7 8">
    <name type="scientific">Steroidobacter flavus</name>
    <dbReference type="NCBI Taxonomy" id="1842136"/>
    <lineage>
        <taxon>Bacteria</taxon>
        <taxon>Pseudomonadati</taxon>
        <taxon>Pseudomonadota</taxon>
        <taxon>Gammaproteobacteria</taxon>
        <taxon>Steroidobacterales</taxon>
        <taxon>Steroidobacteraceae</taxon>
        <taxon>Steroidobacter</taxon>
    </lineage>
</organism>
<dbReference type="InterPro" id="IPR013325">
    <property type="entry name" value="RNA_pol_sigma_r2"/>
</dbReference>
<feature type="domain" description="RNA polymerase sigma factor 70 region 4 type 2" evidence="6">
    <location>
        <begin position="109"/>
        <end position="159"/>
    </location>
</feature>
<keyword evidence="3" id="KW-0731">Sigma factor</keyword>
<dbReference type="EMBL" id="JBHSDU010000003">
    <property type="protein sequence ID" value="MFC4311158.1"/>
    <property type="molecule type" value="Genomic_DNA"/>
</dbReference>
<name>A0ABV8SU61_9GAMM</name>
<reference evidence="8" key="1">
    <citation type="journal article" date="2019" name="Int. J. Syst. Evol. Microbiol.">
        <title>The Global Catalogue of Microorganisms (GCM) 10K type strain sequencing project: providing services to taxonomists for standard genome sequencing and annotation.</title>
        <authorList>
            <consortium name="The Broad Institute Genomics Platform"/>
            <consortium name="The Broad Institute Genome Sequencing Center for Infectious Disease"/>
            <person name="Wu L."/>
            <person name="Ma J."/>
        </authorList>
    </citation>
    <scope>NUCLEOTIDE SEQUENCE [LARGE SCALE GENOMIC DNA]</scope>
    <source>
        <strain evidence="8">CGMCC 1.10759</strain>
    </source>
</reference>
<dbReference type="Pfam" id="PF08281">
    <property type="entry name" value="Sigma70_r4_2"/>
    <property type="match status" value="1"/>
</dbReference>
<evidence type="ECO:0000256" key="3">
    <source>
        <dbReference type="ARBA" id="ARBA00023082"/>
    </source>
</evidence>
<dbReference type="Proteomes" id="UP001595904">
    <property type="component" value="Unassembled WGS sequence"/>
</dbReference>
<dbReference type="InterPro" id="IPR013249">
    <property type="entry name" value="RNA_pol_sigma70_r4_t2"/>
</dbReference>
<gene>
    <name evidence="7" type="ORF">ACFPN2_18820</name>
</gene>
<keyword evidence="4" id="KW-0804">Transcription</keyword>
<dbReference type="Pfam" id="PF04542">
    <property type="entry name" value="Sigma70_r2"/>
    <property type="match status" value="1"/>
</dbReference>
<comment type="caution">
    <text evidence="7">The sequence shown here is derived from an EMBL/GenBank/DDBJ whole genome shotgun (WGS) entry which is preliminary data.</text>
</comment>
<feature type="domain" description="RNA polymerase sigma-70 region 2" evidence="5">
    <location>
        <begin position="19"/>
        <end position="73"/>
    </location>
</feature>
<dbReference type="InterPro" id="IPR013324">
    <property type="entry name" value="RNA_pol_sigma_r3/r4-like"/>
</dbReference>
<dbReference type="InterPro" id="IPR007627">
    <property type="entry name" value="RNA_pol_sigma70_r2"/>
</dbReference>
<evidence type="ECO:0000256" key="1">
    <source>
        <dbReference type="ARBA" id="ARBA00010641"/>
    </source>
</evidence>
<protein>
    <submittedName>
        <fullName evidence="7">RNA polymerase sigma factor</fullName>
    </submittedName>
</protein>